<evidence type="ECO:0000313" key="6">
    <source>
        <dbReference type="Proteomes" id="UP000295701"/>
    </source>
</evidence>
<evidence type="ECO:0000259" key="3">
    <source>
        <dbReference type="PROSITE" id="PS50404"/>
    </source>
</evidence>
<evidence type="ECO:0000259" key="4">
    <source>
        <dbReference type="PROSITE" id="PS50405"/>
    </source>
</evidence>
<dbReference type="PANTHER" id="PTHR43900:SF3">
    <property type="entry name" value="GLUTATHIONE S-TRANSFERASE RHO"/>
    <property type="match status" value="1"/>
</dbReference>
<reference evidence="5 6" key="1">
    <citation type="submission" date="2019-03" db="EMBL/GenBank/DDBJ databases">
        <title>Primorskyibacter sp. SS33 isolated from sediments.</title>
        <authorList>
            <person name="Xunke S."/>
        </authorList>
    </citation>
    <scope>NUCLEOTIDE SEQUENCE [LARGE SCALE GENOMIC DNA]</scope>
    <source>
        <strain evidence="5 6">SS33</strain>
    </source>
</reference>
<dbReference type="GO" id="GO:0005737">
    <property type="term" value="C:cytoplasm"/>
    <property type="evidence" value="ECO:0007669"/>
    <property type="project" value="TreeGrafter"/>
</dbReference>
<dbReference type="Pfam" id="PF13417">
    <property type="entry name" value="GST_N_3"/>
    <property type="match status" value="1"/>
</dbReference>
<feature type="domain" description="GST N-terminal" evidence="3">
    <location>
        <begin position="3"/>
        <end position="83"/>
    </location>
</feature>
<evidence type="ECO:0000313" key="5">
    <source>
        <dbReference type="EMBL" id="TDL74140.1"/>
    </source>
</evidence>
<accession>A0A4R5ZT67</accession>
<dbReference type="InterPro" id="IPR010987">
    <property type="entry name" value="Glutathione-S-Trfase_C-like"/>
</dbReference>
<dbReference type="InterPro" id="IPR040079">
    <property type="entry name" value="Glutathione_S-Trfase"/>
</dbReference>
<dbReference type="EMBL" id="SNAA01000036">
    <property type="protein sequence ID" value="TDL74140.1"/>
    <property type="molecule type" value="Genomic_DNA"/>
</dbReference>
<dbReference type="PROSITE" id="PS50405">
    <property type="entry name" value="GST_CTER"/>
    <property type="match status" value="1"/>
</dbReference>
<comment type="caution">
    <text evidence="5">The sequence shown here is derived from an EMBL/GenBank/DDBJ whole genome shotgun (WGS) entry which is preliminary data.</text>
</comment>
<evidence type="ECO:0000256" key="1">
    <source>
        <dbReference type="ARBA" id="ARBA00012452"/>
    </source>
</evidence>
<dbReference type="InterPro" id="IPR036282">
    <property type="entry name" value="Glutathione-S-Trfase_C_sf"/>
</dbReference>
<dbReference type="SFLD" id="SFLDG00358">
    <property type="entry name" value="Main_(cytGST)"/>
    <property type="match status" value="1"/>
</dbReference>
<sequence>MKASVTILGFRHSVYQRVARIALHEKNVEFRVKEVDPFDPEEAERLRDLHPFGRVPVLRHGSFDLYETSAITRYVDAAFDGPRLVPEDPRAAARMAQAIAVVDAYGYWPMIRQVFARRVFAPNEDSACNEAEVARGLAASRTVIEALEAIAADGRILTGDAITLADCHLGAMMDYFTRAPEGAALIQSQPHLDSWWRRMRARPSITGLDQQRR</sequence>
<gene>
    <name evidence="5" type="ORF">E2L08_16590</name>
</gene>
<dbReference type="PANTHER" id="PTHR43900">
    <property type="entry name" value="GLUTATHIONE S-TRANSFERASE RHO"/>
    <property type="match status" value="1"/>
</dbReference>
<name>A0A4R5ZT67_9RHOB</name>
<dbReference type="InterPro" id="IPR036249">
    <property type="entry name" value="Thioredoxin-like_sf"/>
</dbReference>
<dbReference type="InterPro" id="IPR004045">
    <property type="entry name" value="Glutathione_S-Trfase_N"/>
</dbReference>
<dbReference type="Proteomes" id="UP000295701">
    <property type="component" value="Unassembled WGS sequence"/>
</dbReference>
<dbReference type="Pfam" id="PF00043">
    <property type="entry name" value="GST_C"/>
    <property type="match status" value="1"/>
</dbReference>
<dbReference type="SUPFAM" id="SSF52833">
    <property type="entry name" value="Thioredoxin-like"/>
    <property type="match status" value="1"/>
</dbReference>
<keyword evidence="2 5" id="KW-0808">Transferase</keyword>
<feature type="domain" description="GST C-terminal" evidence="4">
    <location>
        <begin position="88"/>
        <end position="213"/>
    </location>
</feature>
<dbReference type="AlphaFoldDB" id="A0A4R5ZT67"/>
<evidence type="ECO:0000256" key="2">
    <source>
        <dbReference type="ARBA" id="ARBA00022679"/>
    </source>
</evidence>
<dbReference type="OrthoDB" id="9797500at2"/>
<dbReference type="RefSeq" id="WP_133398196.1">
    <property type="nucleotide sequence ID" value="NZ_SNAA01000036.1"/>
</dbReference>
<dbReference type="Gene3D" id="1.20.1050.10">
    <property type="match status" value="1"/>
</dbReference>
<keyword evidence="6" id="KW-1185">Reference proteome</keyword>
<dbReference type="Gene3D" id="3.40.30.10">
    <property type="entry name" value="Glutaredoxin"/>
    <property type="match status" value="1"/>
</dbReference>
<dbReference type="GO" id="GO:0004364">
    <property type="term" value="F:glutathione transferase activity"/>
    <property type="evidence" value="ECO:0007669"/>
    <property type="project" value="UniProtKB-EC"/>
</dbReference>
<dbReference type="GO" id="GO:0043295">
    <property type="term" value="F:glutathione binding"/>
    <property type="evidence" value="ECO:0007669"/>
    <property type="project" value="TreeGrafter"/>
</dbReference>
<dbReference type="EC" id="2.5.1.18" evidence="1"/>
<dbReference type="SUPFAM" id="SSF47616">
    <property type="entry name" value="GST C-terminal domain-like"/>
    <property type="match status" value="1"/>
</dbReference>
<dbReference type="SFLD" id="SFLDS00019">
    <property type="entry name" value="Glutathione_Transferase_(cytos"/>
    <property type="match status" value="1"/>
</dbReference>
<organism evidence="5 6">
    <name type="scientific">Palleronia sediminis</name>
    <dbReference type="NCBI Taxonomy" id="2547833"/>
    <lineage>
        <taxon>Bacteria</taxon>
        <taxon>Pseudomonadati</taxon>
        <taxon>Pseudomonadota</taxon>
        <taxon>Alphaproteobacteria</taxon>
        <taxon>Rhodobacterales</taxon>
        <taxon>Roseobacteraceae</taxon>
        <taxon>Palleronia</taxon>
    </lineage>
</organism>
<dbReference type="InterPro" id="IPR004046">
    <property type="entry name" value="GST_C"/>
</dbReference>
<dbReference type="PROSITE" id="PS50404">
    <property type="entry name" value="GST_NTER"/>
    <property type="match status" value="1"/>
</dbReference>
<proteinExistence type="predicted"/>
<protein>
    <recommendedName>
        <fullName evidence="1">glutathione transferase</fullName>
        <ecNumber evidence="1">2.5.1.18</ecNumber>
    </recommendedName>
</protein>